<organism evidence="4 5">
    <name type="scientific">Anncaliia algerae PRA339</name>
    <dbReference type="NCBI Taxonomy" id="1288291"/>
    <lineage>
        <taxon>Eukaryota</taxon>
        <taxon>Fungi</taxon>
        <taxon>Fungi incertae sedis</taxon>
        <taxon>Microsporidia</taxon>
        <taxon>Tubulinosematoidea</taxon>
        <taxon>Tubulinosematidae</taxon>
        <taxon>Anncaliia</taxon>
    </lineage>
</organism>
<evidence type="ECO:0000313" key="4">
    <source>
        <dbReference type="EMBL" id="KCZ81434.1"/>
    </source>
</evidence>
<keyword evidence="5" id="KW-1185">Reference proteome</keyword>
<proteinExistence type="predicted"/>
<keyword evidence="3" id="KW-1133">Transmembrane helix</keyword>
<dbReference type="VEuPathDB" id="MicrosporidiaDB:H312_01189"/>
<protein>
    <submittedName>
        <fullName evidence="4">Uncharacterized protein</fullName>
    </submittedName>
</protein>
<keyword evidence="3" id="KW-0472">Membrane</keyword>
<dbReference type="HOGENOM" id="CLU_358998_0_0_1"/>
<dbReference type="OrthoDB" id="2198762at2759"/>
<feature type="compositionally biased region" description="Polar residues" evidence="2">
    <location>
        <begin position="652"/>
        <end position="672"/>
    </location>
</feature>
<dbReference type="Proteomes" id="UP000030655">
    <property type="component" value="Unassembled WGS sequence"/>
</dbReference>
<keyword evidence="3" id="KW-0812">Transmembrane</keyword>
<dbReference type="EMBL" id="KK365143">
    <property type="protein sequence ID" value="KCZ81434.1"/>
    <property type="molecule type" value="Genomic_DNA"/>
</dbReference>
<keyword evidence="1" id="KW-0175">Coiled coil</keyword>
<feature type="compositionally biased region" description="Basic residues" evidence="2">
    <location>
        <begin position="639"/>
        <end position="648"/>
    </location>
</feature>
<feature type="coiled-coil region" evidence="1">
    <location>
        <begin position="109"/>
        <end position="136"/>
    </location>
</feature>
<evidence type="ECO:0000313" key="5">
    <source>
        <dbReference type="Proteomes" id="UP000030655"/>
    </source>
</evidence>
<feature type="transmembrane region" description="Helical" evidence="3">
    <location>
        <begin position="18"/>
        <end position="38"/>
    </location>
</feature>
<evidence type="ECO:0000256" key="3">
    <source>
        <dbReference type="SAM" id="Phobius"/>
    </source>
</evidence>
<name>A0A059F354_9MICR</name>
<accession>A0A059F354</accession>
<sequence>MFTYPFHMLYLNLSTLKTLFLTIIVIVSIILLLNYSLFQENTSHDNLFIESNKFIKDKQTEESINVDRLSYNIFTNPSSQNISPEFVSEVAEERSSEEDISSRNGRKYSNIINQKLAKKENNIAKIKREIEKRRTKIKETYPKFTTNPLASIEIDHENLESKKILNVSNISYNRRSNENTKEFFSYDDEFYEKEFHHESNNFQSKDLSIFDLNKRNASKNDHNNKKTGKIQEETKDGFLLDLQEGTIFSDKDILNQTEYLNDNDCKNSSCTLPIENMKKNHNLIYKLNTNKEGIFINPKISSPVENKKNYIINNRSLLTNKTSFVDLESREKVIYNKTSNLNEKNKSNTNIFYVEKDIIGENILNISNGSSTIDYNNLQNQNNYTTNILTKETTIMSNLNNTIWEVSMENKSEKYFDLIQSSEFLENSTIVTQNSTNSLIPQKNDEWSNTEDVIISEYYTTDQNLIYIVADSNEVKNNFPENITENKTAQIFSNSKDNGGINNQSLFKVDNKVESRTLGYEEPLDSTGTKKLNSSKGISSELKLSDVLIDPLGSKQDIKEDLNKLVRYEIAIIKEEESEPIIKTILQEGIDLAGNIGGKLIDQAGNKADFAQNMAKNIISKTLDTPEKNIIDNSIVHNSNKKQKSRRKSQVDIKQNTMHTKSKNLRNMNTKGGNKEIDLLNSKTSKVTENEMKNSAFKPKNGKATKKRNHYSKENFHHDDVSNKKNARQNIKRILESDGIAEFLKSKITEVLMDFWKPLAFATLSISLLIFTLIIKKYCF</sequence>
<evidence type="ECO:0000256" key="2">
    <source>
        <dbReference type="SAM" id="MobiDB-lite"/>
    </source>
</evidence>
<feature type="region of interest" description="Disordered" evidence="2">
    <location>
        <begin position="634"/>
        <end position="676"/>
    </location>
</feature>
<reference evidence="5" key="1">
    <citation type="submission" date="2013-02" db="EMBL/GenBank/DDBJ databases">
        <authorList>
            <consortium name="The Broad Institute Genome Sequencing Platform"/>
            <person name="Cuomo C."/>
            <person name="Becnel J."/>
            <person name="Sanscrainte N."/>
            <person name="Walker B."/>
            <person name="Young S.K."/>
            <person name="Zeng Q."/>
            <person name="Gargeya S."/>
            <person name="Fitzgerald M."/>
            <person name="Haas B."/>
            <person name="Abouelleil A."/>
            <person name="Alvarado L."/>
            <person name="Arachchi H.M."/>
            <person name="Berlin A.M."/>
            <person name="Chapman S.B."/>
            <person name="Dewar J."/>
            <person name="Goldberg J."/>
            <person name="Griggs A."/>
            <person name="Gujja S."/>
            <person name="Hansen M."/>
            <person name="Howarth C."/>
            <person name="Imamovic A."/>
            <person name="Larimer J."/>
            <person name="McCowan C."/>
            <person name="Murphy C."/>
            <person name="Neiman D."/>
            <person name="Pearson M."/>
            <person name="Priest M."/>
            <person name="Roberts A."/>
            <person name="Saif S."/>
            <person name="Shea T."/>
            <person name="Sisk P."/>
            <person name="Sykes S."/>
            <person name="Wortman J."/>
            <person name="Nusbaum C."/>
            <person name="Birren B."/>
        </authorList>
    </citation>
    <scope>NUCLEOTIDE SEQUENCE [LARGE SCALE GENOMIC DNA]</scope>
    <source>
        <strain evidence="5">PRA339</strain>
    </source>
</reference>
<reference evidence="4 5" key="2">
    <citation type="submission" date="2014-03" db="EMBL/GenBank/DDBJ databases">
        <title>The Genome Sequence of Anncaliia algerae insect isolate PRA339.</title>
        <authorList>
            <consortium name="The Broad Institute Genome Sequencing Platform"/>
            <consortium name="The Broad Institute Genome Sequencing Center for Infectious Disease"/>
            <person name="Cuomo C."/>
            <person name="Becnel J."/>
            <person name="Sanscrainte N."/>
            <person name="Walker B."/>
            <person name="Young S.K."/>
            <person name="Zeng Q."/>
            <person name="Gargeya S."/>
            <person name="Fitzgerald M."/>
            <person name="Haas B."/>
            <person name="Abouelleil A."/>
            <person name="Alvarado L."/>
            <person name="Arachchi H.M."/>
            <person name="Berlin A.M."/>
            <person name="Chapman S.B."/>
            <person name="Dewar J."/>
            <person name="Goldberg J."/>
            <person name="Griggs A."/>
            <person name="Gujja S."/>
            <person name="Hansen M."/>
            <person name="Howarth C."/>
            <person name="Imamovic A."/>
            <person name="Larimer J."/>
            <person name="McCowan C."/>
            <person name="Murphy C."/>
            <person name="Neiman D."/>
            <person name="Pearson M."/>
            <person name="Priest M."/>
            <person name="Roberts A."/>
            <person name="Saif S."/>
            <person name="Shea T."/>
            <person name="Sisk P."/>
            <person name="Sykes S."/>
            <person name="Wortman J."/>
            <person name="Nusbaum C."/>
            <person name="Birren B."/>
        </authorList>
    </citation>
    <scope>NUCLEOTIDE SEQUENCE [LARGE SCALE GENOMIC DNA]</scope>
    <source>
        <strain evidence="4 5">PRA339</strain>
    </source>
</reference>
<dbReference type="AlphaFoldDB" id="A0A059F354"/>
<evidence type="ECO:0000256" key="1">
    <source>
        <dbReference type="SAM" id="Coils"/>
    </source>
</evidence>
<feature type="transmembrane region" description="Helical" evidence="3">
    <location>
        <begin position="755"/>
        <end position="775"/>
    </location>
</feature>
<gene>
    <name evidence="4" type="ORF">H312_01189</name>
</gene>